<comment type="caution">
    <text evidence="1">The sequence shown here is derived from an EMBL/GenBank/DDBJ whole genome shotgun (WGS) entry which is preliminary data.</text>
</comment>
<gene>
    <name evidence="1" type="ORF">GCM10017577_32710</name>
</gene>
<dbReference type="RefSeq" id="WP_037045837.1">
    <property type="nucleotide sequence ID" value="NZ_BAAAUZ010000020.1"/>
</dbReference>
<evidence type="ECO:0000313" key="2">
    <source>
        <dbReference type="Proteomes" id="UP001143463"/>
    </source>
</evidence>
<name>A0A9W6NW92_9PSEU</name>
<reference evidence="1" key="2">
    <citation type="submission" date="2023-01" db="EMBL/GenBank/DDBJ databases">
        <authorList>
            <person name="Sun Q."/>
            <person name="Evtushenko L."/>
        </authorList>
    </citation>
    <scope>NUCLEOTIDE SEQUENCE</scope>
    <source>
        <strain evidence="1">VKM Ac-1069</strain>
    </source>
</reference>
<evidence type="ECO:0000313" key="1">
    <source>
        <dbReference type="EMBL" id="GLL12130.1"/>
    </source>
</evidence>
<accession>A0A9W6NW92</accession>
<dbReference type="AlphaFoldDB" id="A0A9W6NW92"/>
<dbReference type="EMBL" id="BSFQ01000012">
    <property type="protein sequence ID" value="GLL12130.1"/>
    <property type="molecule type" value="Genomic_DNA"/>
</dbReference>
<sequence length="61" mass="6497">MSTQPGPSPSPKPPGITVDDLFAAAAPIRTGDDLAHDGVFDDDELDAFLTDLQKMRRSDIA</sequence>
<reference evidence="1" key="1">
    <citation type="journal article" date="2014" name="Int. J. Syst. Evol. Microbiol.">
        <title>Complete genome sequence of Corynebacterium casei LMG S-19264T (=DSM 44701T), isolated from a smear-ripened cheese.</title>
        <authorList>
            <consortium name="US DOE Joint Genome Institute (JGI-PGF)"/>
            <person name="Walter F."/>
            <person name="Albersmeier A."/>
            <person name="Kalinowski J."/>
            <person name="Ruckert C."/>
        </authorList>
    </citation>
    <scope>NUCLEOTIDE SEQUENCE</scope>
    <source>
        <strain evidence="1">VKM Ac-1069</strain>
    </source>
</reference>
<keyword evidence="2" id="KW-1185">Reference proteome</keyword>
<organism evidence="1 2">
    <name type="scientific">Pseudonocardia halophobica</name>
    <dbReference type="NCBI Taxonomy" id="29401"/>
    <lineage>
        <taxon>Bacteria</taxon>
        <taxon>Bacillati</taxon>
        <taxon>Actinomycetota</taxon>
        <taxon>Actinomycetes</taxon>
        <taxon>Pseudonocardiales</taxon>
        <taxon>Pseudonocardiaceae</taxon>
        <taxon>Pseudonocardia</taxon>
    </lineage>
</organism>
<proteinExistence type="predicted"/>
<dbReference type="Proteomes" id="UP001143463">
    <property type="component" value="Unassembled WGS sequence"/>
</dbReference>
<protein>
    <submittedName>
        <fullName evidence="1">Uncharacterized protein</fullName>
    </submittedName>
</protein>